<dbReference type="Proteomes" id="UP000011939">
    <property type="component" value="Unassembled WGS sequence"/>
</dbReference>
<evidence type="ECO:0000313" key="1">
    <source>
        <dbReference type="EMBL" id="EKU12002.1"/>
    </source>
</evidence>
<organism evidence="1 2">
    <name type="scientific">Campylobacter showae CSUNSWCD</name>
    <dbReference type="NCBI Taxonomy" id="1244083"/>
    <lineage>
        <taxon>Bacteria</taxon>
        <taxon>Pseudomonadati</taxon>
        <taxon>Campylobacterota</taxon>
        <taxon>Epsilonproteobacteria</taxon>
        <taxon>Campylobacterales</taxon>
        <taxon>Campylobacteraceae</taxon>
        <taxon>Campylobacter</taxon>
    </lineage>
</organism>
<comment type="caution">
    <text evidence="1">The sequence shown here is derived from an EMBL/GenBank/DDBJ whole genome shotgun (WGS) entry which is preliminary data.</text>
</comment>
<gene>
    <name evidence="1" type="ORF">CSUNSWCD_1326</name>
</gene>
<dbReference type="PATRIC" id="fig|1244083.3.peg.700"/>
<proteinExistence type="predicted"/>
<name>M5IHI4_9BACT</name>
<accession>M5IHI4</accession>
<dbReference type="EMBL" id="AMZQ01000002">
    <property type="protein sequence ID" value="EKU12002.1"/>
    <property type="molecule type" value="Genomic_DNA"/>
</dbReference>
<sequence length="50" mass="5935">MHGYKFIAKFINLAFWLLKFVNLAKKFEDKSAKICLRLFDFITAPVRLDI</sequence>
<evidence type="ECO:0000313" key="2">
    <source>
        <dbReference type="Proteomes" id="UP000011939"/>
    </source>
</evidence>
<dbReference type="AlphaFoldDB" id="M5IHI4"/>
<protein>
    <submittedName>
        <fullName evidence="1">Uncharacterized protein</fullName>
    </submittedName>
</protein>
<reference evidence="1 2" key="1">
    <citation type="journal article" date="2013" name="Genome Announc.">
        <title>Genome Sequence of Campylobacter showae UNSWCD, Isolated from a Patient with Crohn's Disease.</title>
        <authorList>
            <person name="Tay A.P."/>
            <person name="Kaakoush N.O."/>
            <person name="Deshpande N.P."/>
            <person name="Chen Z."/>
            <person name="Mitchell H."/>
            <person name="Wilkins M.R."/>
        </authorList>
    </citation>
    <scope>NUCLEOTIDE SEQUENCE [LARGE SCALE GENOMIC DNA]</scope>
    <source>
        <strain evidence="1 2">CSUNSWCD</strain>
    </source>
</reference>